<feature type="domain" description="Myb-like" evidence="2">
    <location>
        <begin position="311"/>
        <end position="359"/>
    </location>
</feature>
<feature type="region of interest" description="Disordered" evidence="1">
    <location>
        <begin position="494"/>
        <end position="599"/>
    </location>
</feature>
<dbReference type="Proteomes" id="UP000777482">
    <property type="component" value="Unassembled WGS sequence"/>
</dbReference>
<reference evidence="3 4" key="1">
    <citation type="submission" date="2020-11" db="EMBL/GenBank/DDBJ databases">
        <title>Kefir isolates.</title>
        <authorList>
            <person name="Marcisauskas S."/>
            <person name="Kim Y."/>
            <person name="Blasche S."/>
        </authorList>
    </citation>
    <scope>NUCLEOTIDE SEQUENCE [LARGE SCALE GENOMIC DNA]</scope>
    <source>
        <strain evidence="3 4">KR</strain>
    </source>
</reference>
<feature type="compositionally biased region" description="Acidic residues" evidence="1">
    <location>
        <begin position="515"/>
        <end position="525"/>
    </location>
</feature>
<name>A0A9P6VVA5_RHOMI</name>
<feature type="compositionally biased region" description="Polar residues" evidence="1">
    <location>
        <begin position="8"/>
        <end position="21"/>
    </location>
</feature>
<accession>A0A9P6VVA5</accession>
<dbReference type="InterPro" id="IPR001005">
    <property type="entry name" value="SANT/Myb"/>
</dbReference>
<dbReference type="OrthoDB" id="10690399at2759"/>
<gene>
    <name evidence="3" type="ORF">C6P46_001384</name>
</gene>
<protein>
    <recommendedName>
        <fullName evidence="2">Myb-like domain-containing protein</fullName>
    </recommendedName>
</protein>
<keyword evidence="4" id="KW-1185">Reference proteome</keyword>
<feature type="region of interest" description="Disordered" evidence="1">
    <location>
        <begin position="360"/>
        <end position="398"/>
    </location>
</feature>
<feature type="region of interest" description="Disordered" evidence="1">
    <location>
        <begin position="262"/>
        <end position="316"/>
    </location>
</feature>
<evidence type="ECO:0000259" key="2">
    <source>
        <dbReference type="PROSITE" id="PS50090"/>
    </source>
</evidence>
<comment type="caution">
    <text evidence="3">The sequence shown here is derived from an EMBL/GenBank/DDBJ whole genome shotgun (WGS) entry which is preliminary data.</text>
</comment>
<organism evidence="3 4">
    <name type="scientific">Rhodotorula mucilaginosa</name>
    <name type="common">Yeast</name>
    <name type="synonym">Rhodotorula rubra</name>
    <dbReference type="NCBI Taxonomy" id="5537"/>
    <lineage>
        <taxon>Eukaryota</taxon>
        <taxon>Fungi</taxon>
        <taxon>Dikarya</taxon>
        <taxon>Basidiomycota</taxon>
        <taxon>Pucciniomycotina</taxon>
        <taxon>Microbotryomycetes</taxon>
        <taxon>Sporidiobolales</taxon>
        <taxon>Sporidiobolaceae</taxon>
        <taxon>Rhodotorula</taxon>
    </lineage>
</organism>
<dbReference type="Gene3D" id="1.10.10.60">
    <property type="entry name" value="Homeodomain-like"/>
    <property type="match status" value="1"/>
</dbReference>
<evidence type="ECO:0000313" key="3">
    <source>
        <dbReference type="EMBL" id="KAG0654827.1"/>
    </source>
</evidence>
<feature type="compositionally biased region" description="Low complexity" evidence="1">
    <location>
        <begin position="372"/>
        <end position="398"/>
    </location>
</feature>
<feature type="compositionally biased region" description="Basic and acidic residues" evidence="1">
    <location>
        <begin position="82"/>
        <end position="96"/>
    </location>
</feature>
<feature type="compositionally biased region" description="Polar residues" evidence="1">
    <location>
        <begin position="168"/>
        <end position="178"/>
    </location>
</feature>
<feature type="region of interest" description="Disordered" evidence="1">
    <location>
        <begin position="59"/>
        <end position="235"/>
    </location>
</feature>
<sequence length="639" mass="67350">MDWLQSWRGHTSMDNATSSSLGGAHPMVEQDNADVRTATGNGALAGAIASARVGLTDLLPRPVHSPDPAILTERPKRKRRAGRTEAHAKAPTEFRVELATQPGRNDQPKDDNTTSGPTGADEQLPKPKRIRLRFRDSTLPVGETSSTRERLSHGNPATTSPPRDDRLVSSTPSSSTVGRLSANPRASDLSGKEPAQPETTGEQESDRAQSSTTLPVQSVQTRGSRQDLPPPESNALEVFIPTSPVSVASFVSAVAAAFAPGSYDHTSGSPSLRNATGSAAAQMVEPSQHSAAADAANLDESNVGPGAKHNEPPNYKKRFVPEEDAKLVALKKSGLTWRAIATHLGRTKSGCETRFRLLREKGKLAEPEPSNSTAPTTTTSPAATASTAAGPAPASSSSAHVLTAPAPLALYTADEDVSILRMCLQGASAEGIGTAIDRSTLSVHRRWTEKRNEWIAAGLLAVGSHLKLHDDELPSLPIVSAATESLPDPFAELHASSPGLAGAQQVAQARSGCDGTDEPLPEPETTDNHGGFDASFCVNEDPRIESTFPDVSADSTLGTATDVPHPPPQIQHPPQESVAGSLGSRQESPLVPPAAEHNFSTPGMAAERLLAGVMPHYDSGMHGLNRFLRLVNRDGKKKR</sequence>
<feature type="region of interest" description="Disordered" evidence="1">
    <location>
        <begin position="1"/>
        <end position="27"/>
    </location>
</feature>
<dbReference type="AlphaFoldDB" id="A0A9P6VVA5"/>
<feature type="compositionally biased region" description="Polar residues" evidence="1">
    <location>
        <begin position="264"/>
        <end position="290"/>
    </location>
</feature>
<evidence type="ECO:0000256" key="1">
    <source>
        <dbReference type="SAM" id="MobiDB-lite"/>
    </source>
</evidence>
<feature type="compositionally biased region" description="Polar residues" evidence="1">
    <location>
        <begin position="197"/>
        <end position="223"/>
    </location>
</feature>
<dbReference type="EMBL" id="PUHQ01000137">
    <property type="protein sequence ID" value="KAG0654827.1"/>
    <property type="molecule type" value="Genomic_DNA"/>
</dbReference>
<proteinExistence type="predicted"/>
<evidence type="ECO:0000313" key="4">
    <source>
        <dbReference type="Proteomes" id="UP000777482"/>
    </source>
</evidence>
<dbReference type="PROSITE" id="PS50090">
    <property type="entry name" value="MYB_LIKE"/>
    <property type="match status" value="1"/>
</dbReference>